<keyword evidence="4" id="KW-0067">ATP-binding</keyword>
<evidence type="ECO:0000256" key="1">
    <source>
        <dbReference type="ARBA" id="ARBA00022448"/>
    </source>
</evidence>
<proteinExistence type="predicted"/>
<dbReference type="eggNOG" id="KOG0054">
    <property type="taxonomic scope" value="Eukaryota"/>
</dbReference>
<dbReference type="Proteomes" id="UP000001514">
    <property type="component" value="Unassembled WGS sequence"/>
</dbReference>
<dbReference type="GO" id="GO:0055085">
    <property type="term" value="P:transmembrane transport"/>
    <property type="evidence" value="ECO:0000318"/>
    <property type="project" value="GO_Central"/>
</dbReference>
<keyword evidence="6 7" id="KW-0472">Membrane</keyword>
<evidence type="ECO:0000256" key="2">
    <source>
        <dbReference type="ARBA" id="ARBA00022692"/>
    </source>
</evidence>
<dbReference type="InterPro" id="IPR017871">
    <property type="entry name" value="ABC_transporter-like_CS"/>
</dbReference>
<dbReference type="EMBL" id="GL377573">
    <property type="protein sequence ID" value="EFJ32087.1"/>
    <property type="molecule type" value="Genomic_DNA"/>
</dbReference>
<dbReference type="InterPro" id="IPR003439">
    <property type="entry name" value="ABC_transporter-like_ATP-bd"/>
</dbReference>
<keyword evidence="2 7" id="KW-0812">Transmembrane</keyword>
<evidence type="ECO:0000256" key="5">
    <source>
        <dbReference type="ARBA" id="ARBA00022989"/>
    </source>
</evidence>
<dbReference type="SUPFAM" id="SSF90123">
    <property type="entry name" value="ABC transporter transmembrane region"/>
    <property type="match status" value="1"/>
</dbReference>
<dbReference type="PROSITE" id="PS00211">
    <property type="entry name" value="ABC_TRANSPORTER_1"/>
    <property type="match status" value="1"/>
</dbReference>
<keyword evidence="3" id="KW-0547">Nucleotide-binding</keyword>
<feature type="transmembrane region" description="Helical" evidence="7">
    <location>
        <begin position="115"/>
        <end position="136"/>
    </location>
</feature>
<dbReference type="Gene3D" id="3.40.50.300">
    <property type="entry name" value="P-loop containing nucleotide triphosphate hydrolases"/>
    <property type="match status" value="1"/>
</dbReference>
<dbReference type="InterPro" id="IPR027417">
    <property type="entry name" value="P-loop_NTPase"/>
</dbReference>
<evidence type="ECO:0000313" key="11">
    <source>
        <dbReference type="Proteomes" id="UP000001514"/>
    </source>
</evidence>
<keyword evidence="5 7" id="KW-1133">Transmembrane helix</keyword>
<evidence type="ECO:0008006" key="12">
    <source>
        <dbReference type="Google" id="ProtNLM"/>
    </source>
</evidence>
<evidence type="ECO:0000256" key="3">
    <source>
        <dbReference type="ARBA" id="ARBA00022741"/>
    </source>
</evidence>
<protein>
    <recommendedName>
        <fullName evidence="12">ABC transmembrane type-1 domain-containing protein</fullName>
    </recommendedName>
</protein>
<evidence type="ECO:0000259" key="8">
    <source>
        <dbReference type="PROSITE" id="PS50893"/>
    </source>
</evidence>
<dbReference type="InParanoid" id="D8R8M2"/>
<dbReference type="HOGENOM" id="CLU_443722_0_0_1"/>
<dbReference type="InterPro" id="IPR011527">
    <property type="entry name" value="ABC1_TM_dom"/>
</dbReference>
<dbReference type="PROSITE" id="PS50929">
    <property type="entry name" value="ABC_TM1F"/>
    <property type="match status" value="1"/>
</dbReference>
<dbReference type="GO" id="GO:0016887">
    <property type="term" value="F:ATP hydrolysis activity"/>
    <property type="evidence" value="ECO:0007669"/>
    <property type="project" value="InterPro"/>
</dbReference>
<keyword evidence="11" id="KW-1185">Reference proteome</keyword>
<dbReference type="PANTHER" id="PTHR24223">
    <property type="entry name" value="ATP-BINDING CASSETTE SUB-FAMILY C"/>
    <property type="match status" value="1"/>
</dbReference>
<dbReference type="SUPFAM" id="SSF52540">
    <property type="entry name" value="P-loop containing nucleoside triphosphate hydrolases"/>
    <property type="match status" value="1"/>
</dbReference>
<evidence type="ECO:0000256" key="7">
    <source>
        <dbReference type="SAM" id="Phobius"/>
    </source>
</evidence>
<dbReference type="GO" id="GO:0005524">
    <property type="term" value="F:ATP binding"/>
    <property type="evidence" value="ECO:0007669"/>
    <property type="project" value="UniProtKB-KW"/>
</dbReference>
<dbReference type="AlphaFoldDB" id="D8R8M2"/>
<feature type="transmembrane region" description="Helical" evidence="7">
    <location>
        <begin position="88"/>
        <end position="109"/>
    </location>
</feature>
<feature type="domain" description="ABC transmembrane type-1" evidence="9">
    <location>
        <begin position="67"/>
        <end position="182"/>
    </location>
</feature>
<accession>D8R8M2</accession>
<feature type="domain" description="ABC transporter" evidence="8">
    <location>
        <begin position="159"/>
        <end position="417"/>
    </location>
</feature>
<sequence>MPWIAVVVLHSSSCGLNGSVSLFLGGSFIVELETSEIQWSLRVCSIMDTKVERRSQSSFAALSLVEEKYTSGEIVNHMAVDIQRVLDFLYMHDIWILLLQVALALLILYQKVGVAAIANVVATLASVAINTPFTSLRDKYKDKIMEAKDARLRPTTECLKSMRILKVQAWEKAYLQKLEALRWLVEETVLDAGSYNFPLLDKSQWSLLEALTALPDCISTLSRTRVSLDRLSKFLHEPELQADAVSRTNDQDPTVILVEAADISEWMSRRDDSFGLRNGWFRSRSKYYRVLEMCQLKRDLEILPFGDQTEIGERGVNLSGGQKQRMQLVRALYQDGDIYLLHDPFGAVDVETGTQIFRFTGTTARQFTRAYIGEYAAVSNLSNCVRLVNGSATAVSPQFDPIRLIIGYGGFFAWSIAGATSATSQKVFFDILHCIFHLRMWFFYSTPTGRILSRLVQRFYFSGFYRPKCSRLKCALQAWGPCVLRKILHIVRQGAFQALRHPEGFTTLRNLLDTFRYSEPASGKSVIDRVDNLRSKLSIIPQDLALFEGIIS</sequence>
<gene>
    <name evidence="10" type="ORF">SELMODRAFT_408540</name>
</gene>
<dbReference type="PANTHER" id="PTHR24223:SF189">
    <property type="entry name" value="ABC TRANSPORTER C FAMILY MEMBER 5"/>
    <property type="match status" value="1"/>
</dbReference>
<keyword evidence="1" id="KW-0813">Transport</keyword>
<dbReference type="Pfam" id="PF00664">
    <property type="entry name" value="ABC_membrane"/>
    <property type="match status" value="1"/>
</dbReference>
<evidence type="ECO:0000256" key="4">
    <source>
        <dbReference type="ARBA" id="ARBA00022840"/>
    </source>
</evidence>
<dbReference type="InterPro" id="IPR050173">
    <property type="entry name" value="ABC_transporter_C-like"/>
</dbReference>
<evidence type="ECO:0000259" key="9">
    <source>
        <dbReference type="PROSITE" id="PS50929"/>
    </source>
</evidence>
<reference evidence="10 11" key="1">
    <citation type="journal article" date="2011" name="Science">
        <title>The Selaginella genome identifies genetic changes associated with the evolution of vascular plants.</title>
        <authorList>
            <person name="Banks J.A."/>
            <person name="Nishiyama T."/>
            <person name="Hasebe M."/>
            <person name="Bowman J.L."/>
            <person name="Gribskov M."/>
            <person name="dePamphilis C."/>
            <person name="Albert V.A."/>
            <person name="Aono N."/>
            <person name="Aoyama T."/>
            <person name="Ambrose B.A."/>
            <person name="Ashton N.W."/>
            <person name="Axtell M.J."/>
            <person name="Barker E."/>
            <person name="Barker M.S."/>
            <person name="Bennetzen J.L."/>
            <person name="Bonawitz N.D."/>
            <person name="Chapple C."/>
            <person name="Cheng C."/>
            <person name="Correa L.G."/>
            <person name="Dacre M."/>
            <person name="DeBarry J."/>
            <person name="Dreyer I."/>
            <person name="Elias M."/>
            <person name="Engstrom E.M."/>
            <person name="Estelle M."/>
            <person name="Feng L."/>
            <person name="Finet C."/>
            <person name="Floyd S.K."/>
            <person name="Frommer W.B."/>
            <person name="Fujita T."/>
            <person name="Gramzow L."/>
            <person name="Gutensohn M."/>
            <person name="Harholt J."/>
            <person name="Hattori M."/>
            <person name="Heyl A."/>
            <person name="Hirai T."/>
            <person name="Hiwatashi Y."/>
            <person name="Ishikawa M."/>
            <person name="Iwata M."/>
            <person name="Karol K.G."/>
            <person name="Koehler B."/>
            <person name="Kolukisaoglu U."/>
            <person name="Kubo M."/>
            <person name="Kurata T."/>
            <person name="Lalonde S."/>
            <person name="Li K."/>
            <person name="Li Y."/>
            <person name="Litt A."/>
            <person name="Lyons E."/>
            <person name="Manning G."/>
            <person name="Maruyama T."/>
            <person name="Michael T.P."/>
            <person name="Mikami K."/>
            <person name="Miyazaki S."/>
            <person name="Morinaga S."/>
            <person name="Murata T."/>
            <person name="Mueller-Roeber B."/>
            <person name="Nelson D.R."/>
            <person name="Obara M."/>
            <person name="Oguri Y."/>
            <person name="Olmstead R.G."/>
            <person name="Onodera N."/>
            <person name="Petersen B.L."/>
            <person name="Pils B."/>
            <person name="Prigge M."/>
            <person name="Rensing S.A."/>
            <person name="Riano-Pachon D.M."/>
            <person name="Roberts A.W."/>
            <person name="Sato Y."/>
            <person name="Scheller H.V."/>
            <person name="Schulz B."/>
            <person name="Schulz C."/>
            <person name="Shakirov E.V."/>
            <person name="Shibagaki N."/>
            <person name="Shinohara N."/>
            <person name="Shippen D.E."/>
            <person name="Soerensen I."/>
            <person name="Sotooka R."/>
            <person name="Sugimoto N."/>
            <person name="Sugita M."/>
            <person name="Sumikawa N."/>
            <person name="Tanurdzic M."/>
            <person name="Theissen G."/>
            <person name="Ulvskov P."/>
            <person name="Wakazuki S."/>
            <person name="Weng J.K."/>
            <person name="Willats W.W."/>
            <person name="Wipf D."/>
            <person name="Wolf P.G."/>
            <person name="Yang L."/>
            <person name="Zimmer A.D."/>
            <person name="Zhu Q."/>
            <person name="Mitros T."/>
            <person name="Hellsten U."/>
            <person name="Loque D."/>
            <person name="Otillar R."/>
            <person name="Salamov A."/>
            <person name="Schmutz J."/>
            <person name="Shapiro H."/>
            <person name="Lindquist E."/>
            <person name="Lucas S."/>
            <person name="Rokhsar D."/>
            <person name="Grigoriev I.V."/>
        </authorList>
    </citation>
    <scope>NUCLEOTIDE SEQUENCE [LARGE SCALE GENOMIC DNA]</scope>
</reference>
<name>D8R8M2_SELML</name>
<dbReference type="PROSITE" id="PS50893">
    <property type="entry name" value="ABC_TRANSPORTER_2"/>
    <property type="match status" value="1"/>
</dbReference>
<evidence type="ECO:0000313" key="10">
    <source>
        <dbReference type="EMBL" id="EFJ32087.1"/>
    </source>
</evidence>
<dbReference type="KEGG" id="smo:SELMODRAFT_408540"/>
<dbReference type="InterPro" id="IPR036640">
    <property type="entry name" value="ABC1_TM_sf"/>
</dbReference>
<evidence type="ECO:0000256" key="6">
    <source>
        <dbReference type="ARBA" id="ARBA00023136"/>
    </source>
</evidence>
<dbReference type="GO" id="GO:0016020">
    <property type="term" value="C:membrane"/>
    <property type="evidence" value="ECO:0007669"/>
    <property type="project" value="InterPro"/>
</dbReference>
<dbReference type="Gene3D" id="1.20.1560.10">
    <property type="entry name" value="ABC transporter type 1, transmembrane domain"/>
    <property type="match status" value="1"/>
</dbReference>
<organism evidence="11">
    <name type="scientific">Selaginella moellendorffii</name>
    <name type="common">Spikemoss</name>
    <dbReference type="NCBI Taxonomy" id="88036"/>
    <lineage>
        <taxon>Eukaryota</taxon>
        <taxon>Viridiplantae</taxon>
        <taxon>Streptophyta</taxon>
        <taxon>Embryophyta</taxon>
        <taxon>Tracheophyta</taxon>
        <taxon>Lycopodiopsida</taxon>
        <taxon>Selaginellales</taxon>
        <taxon>Selaginellaceae</taxon>
        <taxon>Selaginella</taxon>
    </lineage>
</organism>
<dbReference type="GO" id="GO:0140359">
    <property type="term" value="F:ABC-type transporter activity"/>
    <property type="evidence" value="ECO:0000318"/>
    <property type="project" value="GO_Central"/>
</dbReference>
<dbReference type="Gramene" id="EFJ32087">
    <property type="protein sequence ID" value="EFJ32087"/>
    <property type="gene ID" value="SELMODRAFT_408540"/>
</dbReference>